<evidence type="ECO:0000313" key="9">
    <source>
        <dbReference type="EMBL" id="CCJ71240.1"/>
    </source>
</evidence>
<dbReference type="FunFam" id="2.40.40.10:FF:000003">
    <property type="entry name" value="Endolytic peptidoglycan transglycosylase RlpA"/>
    <property type="match status" value="1"/>
</dbReference>
<dbReference type="InterPro" id="IPR036908">
    <property type="entry name" value="RlpA-like_sf"/>
</dbReference>
<dbReference type="EMBL" id="CP012264">
    <property type="protein sequence ID" value="ALB62042.1"/>
    <property type="molecule type" value="Genomic_DNA"/>
</dbReference>
<dbReference type="Pfam" id="PF03330">
    <property type="entry name" value="DPBB_1"/>
    <property type="match status" value="1"/>
</dbReference>
<dbReference type="InterPro" id="IPR012997">
    <property type="entry name" value="RplA"/>
</dbReference>
<evidence type="ECO:0000256" key="3">
    <source>
        <dbReference type="ARBA" id="ARBA00023316"/>
    </source>
</evidence>
<dbReference type="RefSeq" id="WP_007665494.1">
    <property type="nucleotide sequence ID" value="NZ_CAKW01000021.1"/>
</dbReference>
<feature type="region of interest" description="Disordered" evidence="6">
    <location>
        <begin position="204"/>
        <end position="307"/>
    </location>
</feature>
<evidence type="ECO:0000313" key="8">
    <source>
        <dbReference type="EMBL" id="ALB62042.1"/>
    </source>
</evidence>
<evidence type="ECO:0000256" key="5">
    <source>
        <dbReference type="RuleBase" id="RU003495"/>
    </source>
</evidence>
<keyword evidence="2 4" id="KW-0456">Lyase</keyword>
<feature type="compositionally biased region" description="Low complexity" evidence="6">
    <location>
        <begin position="265"/>
        <end position="291"/>
    </location>
</feature>
<dbReference type="CDD" id="cd22268">
    <property type="entry name" value="DPBB_RlpA-like"/>
    <property type="match status" value="1"/>
</dbReference>
<evidence type="ECO:0000313" key="10">
    <source>
        <dbReference type="Proteomes" id="UP000009340"/>
    </source>
</evidence>
<reference evidence="11" key="2">
    <citation type="submission" date="2015-07" db="EMBL/GenBank/DDBJ databases">
        <authorList>
            <person name="Moine D."/>
            <person name="Kassam M."/>
        </authorList>
    </citation>
    <scope>NUCLEOTIDE SEQUENCE [LARGE SCALE GENOMIC DNA]</scope>
    <source>
        <strain evidence="11">LMG 26250</strain>
    </source>
</reference>
<keyword evidence="4" id="KW-0564">Palmitate</keyword>
<dbReference type="PROSITE" id="PS51724">
    <property type="entry name" value="SPOR"/>
    <property type="match status" value="1"/>
</dbReference>
<sequence length="392" mass="40320">MRKQWIGVCIAAGLLTACGVNNDGQQQASVAPQQPVCNGPSVEISGAEPRYEQLNPSVNSDYERDGKRYTIVQDLSRFSQAGLAAIYDAEPDSNLTASGEPFDPMQLTAAHPTLPVPSYARITNLANGRMIVVRINDRGPYGNDRVISLSRAAADRLNTSNNTKVRIDPIIVAPDGSLSGPGMACTTVAKQTYALPARPDLSGGLGSVSSAPQPVSPQGDIRPVSNDTLQSEDSTGAPVKSGGFLGAPTTLASGVLETSTPEPAPVATSAQPTTAAPQPAAEPAQLAAPATRNAPVTAPGSVQGSVTPAASAPAAAAAGNYVVQVGAVSDATRAGQWQQKLSQQFSVPGRVSQNGAVYRVQLGPFASKSQAASLQQRLQSEAQVQSFITAAQ</sequence>
<dbReference type="PATRIC" id="fig|1073999.7.peg.1193"/>
<dbReference type="Gene3D" id="3.30.70.1070">
    <property type="entry name" value="Sporulation related repeat"/>
    <property type="match status" value="1"/>
</dbReference>
<evidence type="ECO:0000313" key="11">
    <source>
        <dbReference type="Proteomes" id="UP000067320"/>
    </source>
</evidence>
<reference evidence="9" key="1">
    <citation type="submission" date="2012-07" db="EMBL/GenBank/DDBJ databases">
        <authorList>
            <person name="Cummings C."/>
        </authorList>
    </citation>
    <scope>NUCLEOTIDE SEQUENCE</scope>
    <source>
        <strain evidence="9">1330</strain>
    </source>
</reference>
<protein>
    <recommendedName>
        <fullName evidence="4">Endolytic peptidoglycan transglycosylase RlpA</fullName>
        <ecNumber evidence="4">4.2.2.-</ecNumber>
    </recommendedName>
</protein>
<keyword evidence="3 4" id="KW-0961">Cell wall biogenesis/degradation</keyword>
<dbReference type="Proteomes" id="UP000067320">
    <property type="component" value="Chromosome"/>
</dbReference>
<dbReference type="eggNOG" id="COG0797">
    <property type="taxonomic scope" value="Bacteria"/>
</dbReference>
<dbReference type="Pfam" id="PF05036">
    <property type="entry name" value="SPOR"/>
    <property type="match status" value="1"/>
</dbReference>
<dbReference type="GO" id="GO:0008932">
    <property type="term" value="F:lytic endotransglycosylase activity"/>
    <property type="evidence" value="ECO:0007669"/>
    <property type="project" value="UniProtKB-UniRule"/>
</dbReference>
<dbReference type="PANTHER" id="PTHR34183">
    <property type="entry name" value="ENDOLYTIC PEPTIDOGLYCAN TRANSGLYCOSYLASE RLPA"/>
    <property type="match status" value="1"/>
</dbReference>
<dbReference type="SUPFAM" id="SSF110997">
    <property type="entry name" value="Sporulation related repeat"/>
    <property type="match status" value="1"/>
</dbReference>
<dbReference type="InterPro" id="IPR034718">
    <property type="entry name" value="RlpA"/>
</dbReference>
<feature type="compositionally biased region" description="Polar residues" evidence="6">
    <location>
        <begin position="225"/>
        <end position="234"/>
    </location>
</feature>
<dbReference type="Gene3D" id="2.40.40.10">
    <property type="entry name" value="RlpA-like domain"/>
    <property type="match status" value="1"/>
</dbReference>
<dbReference type="OrthoDB" id="9779128at2"/>
<dbReference type="PROSITE" id="PS51257">
    <property type="entry name" value="PROKAR_LIPOPROTEIN"/>
    <property type="match status" value="1"/>
</dbReference>
<dbReference type="EC" id="4.2.2.-" evidence="4"/>
<keyword evidence="4" id="KW-1003">Cell membrane</keyword>
<dbReference type="GO" id="GO:0000270">
    <property type="term" value="P:peptidoglycan metabolic process"/>
    <property type="evidence" value="ECO:0007669"/>
    <property type="project" value="UniProtKB-UniRule"/>
</dbReference>
<organism evidence="9 10">
    <name type="scientific">Cronobacter condimenti 1330</name>
    <dbReference type="NCBI Taxonomy" id="1073999"/>
    <lineage>
        <taxon>Bacteria</taxon>
        <taxon>Pseudomonadati</taxon>
        <taxon>Pseudomonadota</taxon>
        <taxon>Gammaproteobacteria</taxon>
        <taxon>Enterobacterales</taxon>
        <taxon>Enterobacteriaceae</taxon>
        <taxon>Cronobacter</taxon>
    </lineage>
</organism>
<dbReference type="NCBIfam" id="NF007953">
    <property type="entry name" value="PRK10672.1"/>
    <property type="match status" value="1"/>
</dbReference>
<dbReference type="GO" id="GO:0005886">
    <property type="term" value="C:plasma membrane"/>
    <property type="evidence" value="ECO:0007669"/>
    <property type="project" value="UniProtKB-SubCell"/>
</dbReference>
<dbReference type="GO" id="GO:0009279">
    <property type="term" value="C:cell outer membrane"/>
    <property type="evidence" value="ECO:0007669"/>
    <property type="project" value="TreeGrafter"/>
</dbReference>
<dbReference type="Proteomes" id="UP000009340">
    <property type="component" value="Unassembled WGS sequence"/>
</dbReference>
<gene>
    <name evidence="4" type="primary">rlpA</name>
    <name evidence="8" type="ORF">AFK62_05790</name>
    <name evidence="9" type="ORF">BN137_577</name>
</gene>
<dbReference type="AlphaFoldDB" id="K7ZYQ6"/>
<dbReference type="SUPFAM" id="SSF50685">
    <property type="entry name" value="Barwin-like endoglucanases"/>
    <property type="match status" value="1"/>
</dbReference>
<evidence type="ECO:0000259" key="7">
    <source>
        <dbReference type="PROSITE" id="PS51724"/>
    </source>
</evidence>
<dbReference type="GO" id="GO:0042834">
    <property type="term" value="F:peptidoglycan binding"/>
    <property type="evidence" value="ECO:0007669"/>
    <property type="project" value="InterPro"/>
</dbReference>
<comment type="function">
    <text evidence="4">Lytic transglycosylase with a strong preference for naked glycan strands that lack stem peptides.</text>
</comment>
<feature type="domain" description="SPOR" evidence="7">
    <location>
        <begin position="315"/>
        <end position="391"/>
    </location>
</feature>
<keyword evidence="1" id="KW-0732">Signal</keyword>
<comment type="subcellular location">
    <subcellularLocation>
        <location evidence="4">Cell membrane</location>
        <topology evidence="4">Lipid-anchor</topology>
    </subcellularLocation>
</comment>
<dbReference type="HAMAP" id="MF_02071">
    <property type="entry name" value="RlpA"/>
    <property type="match status" value="1"/>
</dbReference>
<reference evidence="8 11" key="4">
    <citation type="journal article" date="2016" name="Genome Announc.">
        <title>Fully Closed Genome Sequences of Five Type Strains of the Genus Cronobacter and One Cronobacter sakazakii Strain.</title>
        <authorList>
            <person name="Moine D."/>
            <person name="Kassam M."/>
            <person name="Baert L."/>
            <person name="Tang Y."/>
            <person name="Barretto C."/>
            <person name="Ngom Bru C."/>
            <person name="Klijn A."/>
            <person name="Descombes P."/>
        </authorList>
    </citation>
    <scope>NUCLEOTIDE SEQUENCE [LARGE SCALE GENOMIC DNA]</scope>
    <source>
        <strain evidence="8 11">LMG 26250</strain>
    </source>
</reference>
<dbReference type="GO" id="GO:0071555">
    <property type="term" value="P:cell wall organization"/>
    <property type="evidence" value="ECO:0007669"/>
    <property type="project" value="UniProtKB-KW"/>
</dbReference>
<proteinExistence type="inferred from homology"/>
<reference evidence="11" key="3">
    <citation type="submission" date="2015-09" db="EMBL/GenBank/DDBJ databases">
        <title>Cronobacter genome sequencing and assembly.</title>
        <authorList>
            <person name="Descombes P."/>
            <person name="Baert L."/>
            <person name="Ngom-Bru C."/>
            <person name="Barretto C."/>
        </authorList>
    </citation>
    <scope>NUCLEOTIDE SEQUENCE [LARGE SCALE GENOMIC DNA]</scope>
    <source>
        <strain evidence="11">LMG 26250</strain>
    </source>
</reference>
<comment type="similarity">
    <text evidence="4 5">Belongs to the RlpA family.</text>
</comment>
<evidence type="ECO:0000256" key="6">
    <source>
        <dbReference type="SAM" id="MobiDB-lite"/>
    </source>
</evidence>
<evidence type="ECO:0000256" key="4">
    <source>
        <dbReference type="HAMAP-Rule" id="MF_02071"/>
    </source>
</evidence>
<feature type="compositionally biased region" description="Low complexity" evidence="6">
    <location>
        <begin position="207"/>
        <end position="218"/>
    </location>
</feature>
<keyword evidence="4 9" id="KW-0449">Lipoprotein</keyword>
<keyword evidence="11" id="KW-1185">Reference proteome</keyword>
<dbReference type="InterPro" id="IPR007730">
    <property type="entry name" value="SPOR-like_dom"/>
</dbReference>
<dbReference type="InterPro" id="IPR036680">
    <property type="entry name" value="SPOR-like_sf"/>
</dbReference>
<keyword evidence="4" id="KW-0472">Membrane</keyword>
<dbReference type="STRING" id="1073999.AFK62_05790"/>
<dbReference type="InterPro" id="IPR009009">
    <property type="entry name" value="RlpA-like_DPBB"/>
</dbReference>
<accession>K7ZYQ6</accession>
<dbReference type="KEGG" id="ccon:AFK62_05790"/>
<name>K7ZYQ6_9ENTR</name>
<evidence type="ECO:0000256" key="2">
    <source>
        <dbReference type="ARBA" id="ARBA00023239"/>
    </source>
</evidence>
<dbReference type="PANTHER" id="PTHR34183:SF1">
    <property type="entry name" value="ENDOLYTIC PEPTIDOGLYCAN TRANSGLYCOSYLASE RLPA"/>
    <property type="match status" value="1"/>
</dbReference>
<dbReference type="EMBL" id="CAKW01000021">
    <property type="protein sequence ID" value="CCJ71240.1"/>
    <property type="molecule type" value="Genomic_DNA"/>
</dbReference>
<dbReference type="NCBIfam" id="TIGR00413">
    <property type="entry name" value="rlpA"/>
    <property type="match status" value="1"/>
</dbReference>
<feature type="compositionally biased region" description="Polar residues" evidence="6">
    <location>
        <begin position="250"/>
        <end position="261"/>
    </location>
</feature>
<evidence type="ECO:0000256" key="1">
    <source>
        <dbReference type="ARBA" id="ARBA00022729"/>
    </source>
</evidence>